<proteinExistence type="predicted"/>
<feature type="domain" description="Peptidase M61 catalytic" evidence="1">
    <location>
        <begin position="352"/>
        <end position="467"/>
    </location>
</feature>
<dbReference type="RefSeq" id="WP_219750477.1">
    <property type="nucleotide sequence ID" value="NZ_JAHXZN010000011.1"/>
</dbReference>
<dbReference type="PIRSF" id="PIRSF016493">
    <property type="entry name" value="Glycyl_aminpptds"/>
    <property type="match status" value="1"/>
</dbReference>
<dbReference type="InterPro" id="IPR024191">
    <property type="entry name" value="Peptidase_M61"/>
</dbReference>
<accession>A0ABS7BTF9</accession>
<dbReference type="InterPro" id="IPR007963">
    <property type="entry name" value="Peptidase_M61_catalytic"/>
</dbReference>
<dbReference type="InterPro" id="IPR040756">
    <property type="entry name" value="Peptidase_M61_N"/>
</dbReference>
<protein>
    <submittedName>
        <fullName evidence="3">Peptidase M61</fullName>
    </submittedName>
</protein>
<keyword evidence="4" id="KW-1185">Reference proteome</keyword>
<dbReference type="InterPro" id="IPR027268">
    <property type="entry name" value="Peptidase_M4/M1_CTD_sf"/>
</dbReference>
<comment type="caution">
    <text evidence="3">The sequence shown here is derived from an EMBL/GenBank/DDBJ whole genome shotgun (WGS) entry which is preliminary data.</text>
</comment>
<evidence type="ECO:0000313" key="4">
    <source>
        <dbReference type="Proteomes" id="UP000759103"/>
    </source>
</evidence>
<dbReference type="Pfam" id="PF17899">
    <property type="entry name" value="Peptidase_M61_N"/>
    <property type="match status" value="1"/>
</dbReference>
<dbReference type="EMBL" id="JAHXZN010000011">
    <property type="protein sequence ID" value="MBW6532888.1"/>
    <property type="molecule type" value="Genomic_DNA"/>
</dbReference>
<name>A0ABS7BTF9_9SPHN</name>
<evidence type="ECO:0000259" key="2">
    <source>
        <dbReference type="Pfam" id="PF17899"/>
    </source>
</evidence>
<sequence>MSASAYRHGAFVPNVRMNAQPHAEHRSLPVTRRMYWRRGGLTATSWARLISLALFWQPVAAEASEGPVQRLPAAGVPSPIDRTFAGTIALSVDATDVAHKLYMVEVVIPVQAAGAMTLLYPRWEAASHGPSLSVAKLTGLTVFAGKRRLAWRRDPVDPHAFHLDVPSTTASVTARYQIVAAPGDLTRDLILLPWQQLILYPAGWYARNIAVAATITLPDDLTNLAPSPLARGADGRLVLSARSLETLLDSPVYAARSALRVSLATGDMPVTLTALVTGASPLLVPPERTAALRRMVSQTRWVFGAAPFARYDFIARLGDDLSTGGTEHRTASEITLPSGYFDDWSHQLLDHDIFPHEFVHAWNGLYRTPADLWAPTPNVPQSGSLLWVYEGQTEFWGRVLAARAGLRTTQETLDRLALDAAEVSHRPGRAWRPLADDVTYPTFMLRQPVPWRDWQRRRDYYDEGVLLWLAVEARLRERSGGRSGLDDFARAFFAGATPGAPTRTYTFEALCAALEAVVPAGWAGFLTKWLEAHDDLDTLVGLRTLGWDLAYADAPTEMFRQHETELGGVDLSYSLGMVVTAEGRVGAVSWQGAAFTAGLAPQVKIVAVGAEPFTTERLLDAVRMSNTLPITLTAEQDGRRAEYHLHYRGPLRYPRLARAADHPDRLTQLLAPQ</sequence>
<dbReference type="Proteomes" id="UP000759103">
    <property type="component" value="Unassembled WGS sequence"/>
</dbReference>
<dbReference type="SUPFAM" id="SSF55486">
    <property type="entry name" value="Metalloproteases ('zincins'), catalytic domain"/>
    <property type="match status" value="1"/>
</dbReference>
<dbReference type="Gene3D" id="1.10.390.10">
    <property type="entry name" value="Neutral Protease Domain 2"/>
    <property type="match status" value="1"/>
</dbReference>
<evidence type="ECO:0000313" key="3">
    <source>
        <dbReference type="EMBL" id="MBW6532888.1"/>
    </source>
</evidence>
<organism evidence="3 4">
    <name type="scientific">Sphingomonas citri</name>
    <dbReference type="NCBI Taxonomy" id="2862499"/>
    <lineage>
        <taxon>Bacteria</taxon>
        <taxon>Pseudomonadati</taxon>
        <taxon>Pseudomonadota</taxon>
        <taxon>Alphaproteobacteria</taxon>
        <taxon>Sphingomonadales</taxon>
        <taxon>Sphingomonadaceae</taxon>
        <taxon>Sphingomonas</taxon>
    </lineage>
</organism>
<dbReference type="Pfam" id="PF05299">
    <property type="entry name" value="Peptidase_M61"/>
    <property type="match status" value="1"/>
</dbReference>
<reference evidence="3 4" key="1">
    <citation type="submission" date="2021-07" db="EMBL/GenBank/DDBJ databases">
        <title>Sphingomonas sp.</title>
        <authorList>
            <person name="Feng G."/>
            <person name="Li J."/>
            <person name="Pan M."/>
        </authorList>
    </citation>
    <scope>NUCLEOTIDE SEQUENCE [LARGE SCALE GENOMIC DNA]</scope>
    <source>
        <strain evidence="3 4">RRHST34</strain>
    </source>
</reference>
<evidence type="ECO:0000259" key="1">
    <source>
        <dbReference type="Pfam" id="PF05299"/>
    </source>
</evidence>
<gene>
    <name evidence="3" type="ORF">KZ820_19265</name>
</gene>
<dbReference type="Gene3D" id="2.60.40.3650">
    <property type="match status" value="1"/>
</dbReference>
<feature type="domain" description="Peptidase M61 N-terminal" evidence="2">
    <location>
        <begin position="90"/>
        <end position="255"/>
    </location>
</feature>